<accession>A0A8J7YBV4</accession>
<feature type="domain" description="RDD" evidence="6">
    <location>
        <begin position="11"/>
        <end position="141"/>
    </location>
</feature>
<reference evidence="7" key="1">
    <citation type="submission" date="2021-06" db="EMBL/GenBank/DDBJ databases">
        <title>Halomicroarcula sp. F24A a new haloarchaeum isolated from saline soil.</title>
        <authorList>
            <person name="Duran-Viseras A."/>
            <person name="Sanchez-Porro C."/>
            <person name="Ventosa A."/>
        </authorList>
    </citation>
    <scope>NUCLEOTIDE SEQUENCE</scope>
    <source>
        <strain evidence="7">F24A</strain>
    </source>
</reference>
<sequence>MATTSGSVGQLAGLGSRIGAWLIDATLVGLVLMVIFIPLFVIVGLIADGVMGTILYLLVQLLLGLVFTGYFIVMEGVYGYTVGKKLLSIRVVSEDGGAISMGESAIRNLLRFIDILPTAYILGMALIAMNDDEQRVGDMAASTYVVKG</sequence>
<feature type="transmembrane region" description="Helical" evidence="5">
    <location>
        <begin position="109"/>
        <end position="129"/>
    </location>
</feature>
<organism evidence="7 8">
    <name type="scientific">Haloarcula salinisoli</name>
    <dbReference type="NCBI Taxonomy" id="2487746"/>
    <lineage>
        <taxon>Archaea</taxon>
        <taxon>Methanobacteriati</taxon>
        <taxon>Methanobacteriota</taxon>
        <taxon>Stenosarchaea group</taxon>
        <taxon>Halobacteria</taxon>
        <taxon>Halobacteriales</taxon>
        <taxon>Haloarculaceae</taxon>
        <taxon>Haloarcula</taxon>
    </lineage>
</organism>
<evidence type="ECO:0000256" key="2">
    <source>
        <dbReference type="ARBA" id="ARBA00022692"/>
    </source>
</evidence>
<evidence type="ECO:0000313" key="8">
    <source>
        <dbReference type="Proteomes" id="UP000783863"/>
    </source>
</evidence>
<dbReference type="RefSeq" id="WP_220586808.1">
    <property type="nucleotide sequence ID" value="NZ_RKLQ01000001.1"/>
</dbReference>
<dbReference type="Proteomes" id="UP000783863">
    <property type="component" value="Unassembled WGS sequence"/>
</dbReference>
<comment type="subcellular location">
    <subcellularLocation>
        <location evidence="1">Membrane</location>
        <topology evidence="1">Multi-pass membrane protein</topology>
    </subcellularLocation>
</comment>
<dbReference type="EMBL" id="RKLQ01000001">
    <property type="protein sequence ID" value="MBX0302572.1"/>
    <property type="molecule type" value="Genomic_DNA"/>
</dbReference>
<comment type="caution">
    <text evidence="7">The sequence shown here is derived from an EMBL/GenBank/DDBJ whole genome shotgun (WGS) entry which is preliminary data.</text>
</comment>
<dbReference type="GO" id="GO:0016020">
    <property type="term" value="C:membrane"/>
    <property type="evidence" value="ECO:0007669"/>
    <property type="project" value="UniProtKB-SubCell"/>
</dbReference>
<feature type="transmembrane region" description="Helical" evidence="5">
    <location>
        <begin position="54"/>
        <end position="73"/>
    </location>
</feature>
<evidence type="ECO:0000256" key="4">
    <source>
        <dbReference type="ARBA" id="ARBA00023136"/>
    </source>
</evidence>
<evidence type="ECO:0000313" key="7">
    <source>
        <dbReference type="EMBL" id="MBX0302572.1"/>
    </source>
</evidence>
<protein>
    <submittedName>
        <fullName evidence="7">RDD family protein</fullName>
    </submittedName>
</protein>
<feature type="transmembrane region" description="Helical" evidence="5">
    <location>
        <begin position="20"/>
        <end position="47"/>
    </location>
</feature>
<keyword evidence="4 5" id="KW-0472">Membrane</keyword>
<evidence type="ECO:0000256" key="3">
    <source>
        <dbReference type="ARBA" id="ARBA00022989"/>
    </source>
</evidence>
<evidence type="ECO:0000259" key="6">
    <source>
        <dbReference type="Pfam" id="PF06271"/>
    </source>
</evidence>
<proteinExistence type="predicted"/>
<keyword evidence="3 5" id="KW-1133">Transmembrane helix</keyword>
<dbReference type="PANTHER" id="PTHR38480:SF1">
    <property type="entry name" value="SLR0254 PROTEIN"/>
    <property type="match status" value="1"/>
</dbReference>
<dbReference type="PANTHER" id="PTHR38480">
    <property type="entry name" value="SLR0254 PROTEIN"/>
    <property type="match status" value="1"/>
</dbReference>
<dbReference type="InterPro" id="IPR010432">
    <property type="entry name" value="RDD"/>
</dbReference>
<dbReference type="AlphaFoldDB" id="A0A8J7YBV4"/>
<keyword evidence="2 5" id="KW-0812">Transmembrane</keyword>
<gene>
    <name evidence="7" type="ORF">EGD98_02675</name>
</gene>
<keyword evidence="8" id="KW-1185">Reference proteome</keyword>
<evidence type="ECO:0000256" key="1">
    <source>
        <dbReference type="ARBA" id="ARBA00004141"/>
    </source>
</evidence>
<evidence type="ECO:0000256" key="5">
    <source>
        <dbReference type="SAM" id="Phobius"/>
    </source>
</evidence>
<dbReference type="Pfam" id="PF06271">
    <property type="entry name" value="RDD"/>
    <property type="match status" value="1"/>
</dbReference>
<name>A0A8J7YBV4_9EURY</name>